<gene>
    <name evidence="2" type="ORF">AVDCRST_MAG33-846</name>
</gene>
<evidence type="ECO:0000256" key="1">
    <source>
        <dbReference type="SAM" id="MobiDB-lite"/>
    </source>
</evidence>
<name>A0A6J4UIM6_9BACT</name>
<organism evidence="2">
    <name type="scientific">uncultured Thermomicrobiales bacterium</name>
    <dbReference type="NCBI Taxonomy" id="1645740"/>
    <lineage>
        <taxon>Bacteria</taxon>
        <taxon>Pseudomonadati</taxon>
        <taxon>Thermomicrobiota</taxon>
        <taxon>Thermomicrobia</taxon>
        <taxon>Thermomicrobiales</taxon>
        <taxon>environmental samples</taxon>
    </lineage>
</organism>
<dbReference type="EMBL" id="CADCWK010000073">
    <property type="protein sequence ID" value="CAA9550444.1"/>
    <property type="molecule type" value="Genomic_DNA"/>
</dbReference>
<reference evidence="2" key="1">
    <citation type="submission" date="2020-02" db="EMBL/GenBank/DDBJ databases">
        <authorList>
            <person name="Meier V. D."/>
        </authorList>
    </citation>
    <scope>NUCLEOTIDE SEQUENCE</scope>
    <source>
        <strain evidence="2">AVDCRST_MAG33</strain>
    </source>
</reference>
<proteinExistence type="predicted"/>
<dbReference type="AlphaFoldDB" id="A0A6J4UIM6"/>
<sequence>EGEPEPPIHCDGCGRSRPADLSIIRFVDRPDGPQWSRSNPWRGAEPASSRRGTGL</sequence>
<feature type="non-terminal residue" evidence="2">
    <location>
        <position position="55"/>
    </location>
</feature>
<evidence type="ECO:0000313" key="2">
    <source>
        <dbReference type="EMBL" id="CAA9550444.1"/>
    </source>
</evidence>
<feature type="non-terminal residue" evidence="2">
    <location>
        <position position="1"/>
    </location>
</feature>
<accession>A0A6J4UIM6</accession>
<protein>
    <submittedName>
        <fullName evidence="2">Uncharacterized protein</fullName>
    </submittedName>
</protein>
<feature type="region of interest" description="Disordered" evidence="1">
    <location>
        <begin position="28"/>
        <end position="55"/>
    </location>
</feature>